<evidence type="ECO:0000313" key="1">
    <source>
        <dbReference type="EMBL" id="EFJ20527.1"/>
    </source>
</evidence>
<evidence type="ECO:0000313" key="2">
    <source>
        <dbReference type="Proteomes" id="UP000001514"/>
    </source>
</evidence>
<dbReference type="AlphaFoldDB" id="D8S525"/>
<dbReference type="Gramene" id="EFJ20527">
    <property type="protein sequence ID" value="EFJ20527"/>
    <property type="gene ID" value="SELMODRAFT_418225"/>
</dbReference>
<dbReference type="KEGG" id="smo:SELMODRAFT_418225"/>
<sequence>MESVLLVMIENVDLDRQLCSALGRLYSECKDCFSDEIITAILHRANPLHTMAFHKLTEGRCHDKLVSRLVEEDCLAMAFKIMDKCDEPLYSELLRNPNLELRFLSEVRDADYWCRVELFGDAFSQTNAVRKVFLGMMKKHPQKLVKFKGYEKVVELVKHRSTDYDLDFYHSVVMEAKAQGVQLMVDLEYLRHCICNHKNDNFWKQKVLDLCGASKDAYQILLDYSWDLDDALSIAREAKGVGVTTLNPLKTVAKQLSHCDYDVAQDECVLSFLKELDCLEDKSMVKKINILRDFKGGVILELLVRSKKWRMFHQTVELLLSASQVEVPLESATPNEAKEFLKQGLVATALELLNEGCDQAAFASVLESSLKSKVSRSKIVQKLELMKKLGYKRGFKLFELSRLPEWSIKDLFYAMVEEHPHLTATSKNYRFALSVASEKGDLEFAHRVIIAARAKGVKLNVHKHHRAFERSINKVSPRTALDLLPDIMFDEPAKVYAMLYNKTKSFEDAVMVVKEAKLRGVSIKSLNPFKGQLVLDCLRSNSGRDALGVLMESLGPDVLDDMLEEAVQSKDYDSLISRKLFDLVVVRDPRGRAFPKTLERMLAKFGDSHEEILDYFVAFCNVVNPSWSLCKLMLGKLEKDGSFRGERAKLQKDFPSSLARNGRGLFECIDRFAGFASCFPFLILIDIRSWRRWADVFKLSSEEMEFLDGFLEGRYSLPDFTHAPDVKKKISEAERNMQAVTVVAGSPGCGKTRSVLDLLTEEYGLYFVMSAQLMVESNDLSEAVARFRSFITYPNKTRSNEKVVAVYVMLLLACRMVIYQYFRFRIVVLDGAPLAAYPLVQALKRGGNMVMLAEKMKLGEAAEYVIAVQTTWEGRPYFPTSLYEVVDRRMENGINELEKAVICYFGWYLSAKQGASVLEAGVGRVLSDSSTVEIGEYLFLLGTRNVFEDRHESVDERGDLQCLCAFERVYLPMFLSALSKDQQMCTAFVCENNDVVREFEFQLPDGKTVSVLRTDQHQLTEDATLKSGVRDPALAHCIPMQLHLLYRNQGQWSTAFWNGSMGTIIIDIESVSKELYLDGIRESSRWYTSDNGRGVSSLFWPMALRAVHLSTVVLWADIQRRDGVPRGEMHIERWY</sequence>
<keyword evidence="2" id="KW-1185">Reference proteome</keyword>
<organism evidence="2">
    <name type="scientific">Selaginella moellendorffii</name>
    <name type="common">Spikemoss</name>
    <dbReference type="NCBI Taxonomy" id="88036"/>
    <lineage>
        <taxon>Eukaryota</taxon>
        <taxon>Viridiplantae</taxon>
        <taxon>Streptophyta</taxon>
        <taxon>Embryophyta</taxon>
        <taxon>Tracheophyta</taxon>
        <taxon>Lycopodiopsida</taxon>
        <taxon>Selaginellales</taxon>
        <taxon>Selaginellaceae</taxon>
        <taxon>Selaginella</taxon>
    </lineage>
</organism>
<protein>
    <submittedName>
        <fullName evidence="1">Uncharacterized protein</fullName>
    </submittedName>
</protein>
<proteinExistence type="predicted"/>
<gene>
    <name evidence="1" type="ORF">SELMODRAFT_418225</name>
</gene>
<reference evidence="1 2" key="1">
    <citation type="journal article" date="2011" name="Science">
        <title>The Selaginella genome identifies genetic changes associated with the evolution of vascular plants.</title>
        <authorList>
            <person name="Banks J.A."/>
            <person name="Nishiyama T."/>
            <person name="Hasebe M."/>
            <person name="Bowman J.L."/>
            <person name="Gribskov M."/>
            <person name="dePamphilis C."/>
            <person name="Albert V.A."/>
            <person name="Aono N."/>
            <person name="Aoyama T."/>
            <person name="Ambrose B.A."/>
            <person name="Ashton N.W."/>
            <person name="Axtell M.J."/>
            <person name="Barker E."/>
            <person name="Barker M.S."/>
            <person name="Bennetzen J.L."/>
            <person name="Bonawitz N.D."/>
            <person name="Chapple C."/>
            <person name="Cheng C."/>
            <person name="Correa L.G."/>
            <person name="Dacre M."/>
            <person name="DeBarry J."/>
            <person name="Dreyer I."/>
            <person name="Elias M."/>
            <person name="Engstrom E.M."/>
            <person name="Estelle M."/>
            <person name="Feng L."/>
            <person name="Finet C."/>
            <person name="Floyd S.K."/>
            <person name="Frommer W.B."/>
            <person name="Fujita T."/>
            <person name="Gramzow L."/>
            <person name="Gutensohn M."/>
            <person name="Harholt J."/>
            <person name="Hattori M."/>
            <person name="Heyl A."/>
            <person name="Hirai T."/>
            <person name="Hiwatashi Y."/>
            <person name="Ishikawa M."/>
            <person name="Iwata M."/>
            <person name="Karol K.G."/>
            <person name="Koehler B."/>
            <person name="Kolukisaoglu U."/>
            <person name="Kubo M."/>
            <person name="Kurata T."/>
            <person name="Lalonde S."/>
            <person name="Li K."/>
            <person name="Li Y."/>
            <person name="Litt A."/>
            <person name="Lyons E."/>
            <person name="Manning G."/>
            <person name="Maruyama T."/>
            <person name="Michael T.P."/>
            <person name="Mikami K."/>
            <person name="Miyazaki S."/>
            <person name="Morinaga S."/>
            <person name="Murata T."/>
            <person name="Mueller-Roeber B."/>
            <person name="Nelson D.R."/>
            <person name="Obara M."/>
            <person name="Oguri Y."/>
            <person name="Olmstead R.G."/>
            <person name="Onodera N."/>
            <person name="Petersen B.L."/>
            <person name="Pils B."/>
            <person name="Prigge M."/>
            <person name="Rensing S.A."/>
            <person name="Riano-Pachon D.M."/>
            <person name="Roberts A.W."/>
            <person name="Sato Y."/>
            <person name="Scheller H.V."/>
            <person name="Schulz B."/>
            <person name="Schulz C."/>
            <person name="Shakirov E.V."/>
            <person name="Shibagaki N."/>
            <person name="Shinohara N."/>
            <person name="Shippen D.E."/>
            <person name="Soerensen I."/>
            <person name="Sotooka R."/>
            <person name="Sugimoto N."/>
            <person name="Sugita M."/>
            <person name="Sumikawa N."/>
            <person name="Tanurdzic M."/>
            <person name="Theissen G."/>
            <person name="Ulvskov P."/>
            <person name="Wakazuki S."/>
            <person name="Weng J.K."/>
            <person name="Willats W.W."/>
            <person name="Wipf D."/>
            <person name="Wolf P.G."/>
            <person name="Yang L."/>
            <person name="Zimmer A.D."/>
            <person name="Zhu Q."/>
            <person name="Mitros T."/>
            <person name="Hellsten U."/>
            <person name="Loque D."/>
            <person name="Otillar R."/>
            <person name="Salamov A."/>
            <person name="Schmutz J."/>
            <person name="Shapiro H."/>
            <person name="Lindquist E."/>
            <person name="Lucas S."/>
            <person name="Rokhsar D."/>
            <person name="Grigoriev I.V."/>
        </authorList>
    </citation>
    <scope>NUCLEOTIDE SEQUENCE [LARGE SCALE GENOMIC DNA]</scope>
</reference>
<name>D8S525_SELML</name>
<dbReference type="EMBL" id="GL377602">
    <property type="protein sequence ID" value="EFJ20527.1"/>
    <property type="molecule type" value="Genomic_DNA"/>
</dbReference>
<dbReference type="Proteomes" id="UP000001514">
    <property type="component" value="Unassembled WGS sequence"/>
</dbReference>
<dbReference type="HOGENOM" id="CLU_278543_0_0_1"/>
<dbReference type="InParanoid" id="D8S525"/>
<accession>D8S525</accession>